<dbReference type="PROSITE" id="PS00122">
    <property type="entry name" value="CARBOXYLESTERASE_B_1"/>
    <property type="match status" value="2"/>
</dbReference>
<gene>
    <name evidence="4" type="ORF">CPAR01_09553</name>
</gene>
<accession>A0ABQ9SHV0</accession>
<evidence type="ECO:0000313" key="5">
    <source>
        <dbReference type="Proteomes" id="UP001241169"/>
    </source>
</evidence>
<dbReference type="InterPro" id="IPR050309">
    <property type="entry name" value="Type-B_Carboxylest/Lipase"/>
</dbReference>
<feature type="domain" description="Carboxylesterase type B" evidence="3">
    <location>
        <begin position="14"/>
        <end position="472"/>
    </location>
</feature>
<sequence>MVSNAQDFDHPIIGKVKGKASDGVIQFLGLKYATLRHWFDNAKLVQYDGSGLNATRHGPQAVSDPDGVKNEHMIIQKSLPIPEFPGLSGTECLNLNLTAPLEIGDLKQLPVLVFIHGGGFGTGSNWWPQYDTKRIVQHSNKLGKPIIAININYRLGIPGFLTSEELRKEGFKSNQGHHDQRVALEWVGKYASGFGGNPQSVTVVGESAGGISAARLLYSEKALASQLIILGGSPPSLAPLELGVAEQAYKGVVKALGAEDVSSSERIKILSRASPEELSSKIGRSLPFLPVLDEETVPFVPTFETASAGKLIPKTTSCKAIMVGYAPLDASIFGFMGLFQRKENIAASFTQIINTAMSHHAGIAAQILQAYDINDTTNDDEAFIRVLQFASDIGFRATAESFANSFHGDSYLLEFAEPNPWEGPFRGYSTHVLDVAFLFQNYKEHLGEEQRKSAESFVTDIVDFVHGQAPWKRFQDAGGRVVYQDGTRAYKEAGASTARYDLLLELGEKIGLDTLLKGWEAFLISVTLFVLSYAIGITMAYTLESKSLGSTLCGVDLGTIAQFRGIPYGKIVSRFAQPEPIVALPQDINCTKFGYVLSDVRSEHLSVKERLTSSRVHSPRCPQVKVDVGHLLRIPPEHRLPVEAEDEFRCLNLDVTVPKSQELLTAQRLPVLVWIHGGSQAVTFGSAASGVCDTRRIVEDSVNLSKPVIVVTVQYRLNIFAFGSESSSSNLALRDQSLALKWVTDHILDFGGDPNDVSLAGESAGAVYCHAHIAAGLEVRRVILSSGSLYLSPPQPRTKASVLRQTLVNHLGTLGDFDLSTAPVEKLVKAIELAGIHSWFLQVDPTLVGWETAIGAAESVMIGDVRDEAVLWREGIWKMEASEIAQAFSYAGEHQDTLKKLYNIHSDRASASKIGALDFMNDYKFLLPAENIARLFRAANKPAYRYLVDECNPWQPSNGAHHAVDLLFLFGGFDLSFAPGAQQTGKQMRKSVAEFLHAQEPWQLGSYAAFGPYGMFQELDSVGVKLRRRSEQAEFLHSVPSEILDKVFFALAAGRISLLN</sequence>
<dbReference type="SUPFAM" id="SSF53474">
    <property type="entry name" value="alpha/beta-Hydrolases"/>
    <property type="match status" value="2"/>
</dbReference>
<dbReference type="InterPro" id="IPR002018">
    <property type="entry name" value="CarbesteraseB"/>
</dbReference>
<dbReference type="InterPro" id="IPR019826">
    <property type="entry name" value="Carboxylesterase_B_AS"/>
</dbReference>
<protein>
    <submittedName>
        <fullName evidence="4">Carboxylesterase</fullName>
    </submittedName>
</protein>
<keyword evidence="5" id="KW-1185">Reference proteome</keyword>
<comment type="caution">
    <text evidence="4">The sequence shown here is derived from an EMBL/GenBank/DDBJ whole genome shotgun (WGS) entry which is preliminary data.</text>
</comment>
<dbReference type="RefSeq" id="XP_060347948.1">
    <property type="nucleotide sequence ID" value="XM_060493818.1"/>
</dbReference>
<dbReference type="GeneID" id="85377717"/>
<dbReference type="EMBL" id="MOPA01000007">
    <property type="protein sequence ID" value="KAK1536011.1"/>
    <property type="molecule type" value="Genomic_DNA"/>
</dbReference>
<dbReference type="Proteomes" id="UP001241169">
    <property type="component" value="Unassembled WGS sequence"/>
</dbReference>
<name>A0ABQ9SHV0_9PEZI</name>
<reference evidence="4 5" key="1">
    <citation type="submission" date="2016-10" db="EMBL/GenBank/DDBJ databases">
        <title>The genome sequence of Colletotrichum fioriniae PJ7.</title>
        <authorList>
            <person name="Baroncelli R."/>
        </authorList>
    </citation>
    <scope>NUCLEOTIDE SEQUENCE [LARGE SCALE GENOMIC DNA]</scope>
    <source>
        <strain evidence="4 5">IMI 384185</strain>
    </source>
</reference>
<comment type="similarity">
    <text evidence="1">Belongs to the type-B carboxylesterase/lipase family.</text>
</comment>
<dbReference type="InterPro" id="IPR029058">
    <property type="entry name" value="AB_hydrolase_fold"/>
</dbReference>
<feature type="domain" description="Carboxylesterase type B" evidence="3">
    <location>
        <begin position="559"/>
        <end position="1003"/>
    </location>
</feature>
<dbReference type="PANTHER" id="PTHR11559">
    <property type="entry name" value="CARBOXYLESTERASE"/>
    <property type="match status" value="1"/>
</dbReference>
<dbReference type="Gene3D" id="3.40.50.1820">
    <property type="entry name" value="alpha/beta hydrolase"/>
    <property type="match status" value="2"/>
</dbReference>
<evidence type="ECO:0000256" key="2">
    <source>
        <dbReference type="ARBA" id="ARBA00022801"/>
    </source>
</evidence>
<evidence type="ECO:0000259" key="3">
    <source>
        <dbReference type="Pfam" id="PF00135"/>
    </source>
</evidence>
<keyword evidence="2" id="KW-0378">Hydrolase</keyword>
<dbReference type="Pfam" id="PF00135">
    <property type="entry name" value="COesterase"/>
    <property type="match status" value="2"/>
</dbReference>
<proteinExistence type="inferred from homology"/>
<organism evidence="4 5">
    <name type="scientific">Colletotrichum paranaense</name>
    <dbReference type="NCBI Taxonomy" id="1914294"/>
    <lineage>
        <taxon>Eukaryota</taxon>
        <taxon>Fungi</taxon>
        <taxon>Dikarya</taxon>
        <taxon>Ascomycota</taxon>
        <taxon>Pezizomycotina</taxon>
        <taxon>Sordariomycetes</taxon>
        <taxon>Hypocreomycetidae</taxon>
        <taxon>Glomerellales</taxon>
        <taxon>Glomerellaceae</taxon>
        <taxon>Colletotrichum</taxon>
        <taxon>Colletotrichum acutatum species complex</taxon>
    </lineage>
</organism>
<evidence type="ECO:0000256" key="1">
    <source>
        <dbReference type="ARBA" id="ARBA00005964"/>
    </source>
</evidence>
<evidence type="ECO:0000313" key="4">
    <source>
        <dbReference type="EMBL" id="KAK1536011.1"/>
    </source>
</evidence>